<evidence type="ECO:0000313" key="2">
    <source>
        <dbReference type="EMBL" id="KZS11661.1"/>
    </source>
</evidence>
<protein>
    <submittedName>
        <fullName evidence="2">Uncharacterized protein</fullName>
    </submittedName>
</protein>
<keyword evidence="3" id="KW-1185">Reference proteome</keyword>
<feature type="compositionally biased region" description="Low complexity" evidence="1">
    <location>
        <begin position="313"/>
        <end position="338"/>
    </location>
</feature>
<evidence type="ECO:0000313" key="3">
    <source>
        <dbReference type="Proteomes" id="UP000076858"/>
    </source>
</evidence>
<feature type="region of interest" description="Disordered" evidence="1">
    <location>
        <begin position="164"/>
        <end position="195"/>
    </location>
</feature>
<feature type="compositionally biased region" description="Polar residues" evidence="1">
    <location>
        <begin position="164"/>
        <end position="173"/>
    </location>
</feature>
<gene>
    <name evidence="2" type="ORF">APZ42_023613</name>
</gene>
<feature type="compositionally biased region" description="Basic and acidic residues" evidence="1">
    <location>
        <begin position="265"/>
        <end position="291"/>
    </location>
</feature>
<dbReference type="AlphaFoldDB" id="A0A164UTR0"/>
<feature type="compositionally biased region" description="Basic and acidic residues" evidence="1">
    <location>
        <begin position="214"/>
        <end position="229"/>
    </location>
</feature>
<comment type="caution">
    <text evidence="2">The sequence shown here is derived from an EMBL/GenBank/DDBJ whole genome shotgun (WGS) entry which is preliminary data.</text>
</comment>
<feature type="region of interest" description="Disordered" evidence="1">
    <location>
        <begin position="399"/>
        <end position="420"/>
    </location>
</feature>
<accession>A0A164UTR0</accession>
<proteinExistence type="predicted"/>
<organism evidence="2 3">
    <name type="scientific">Daphnia magna</name>
    <dbReference type="NCBI Taxonomy" id="35525"/>
    <lineage>
        <taxon>Eukaryota</taxon>
        <taxon>Metazoa</taxon>
        <taxon>Ecdysozoa</taxon>
        <taxon>Arthropoda</taxon>
        <taxon>Crustacea</taxon>
        <taxon>Branchiopoda</taxon>
        <taxon>Diplostraca</taxon>
        <taxon>Cladocera</taxon>
        <taxon>Anomopoda</taxon>
        <taxon>Daphniidae</taxon>
        <taxon>Daphnia</taxon>
    </lineage>
</organism>
<dbReference type="EMBL" id="LRGB01001574">
    <property type="protein sequence ID" value="KZS11661.1"/>
    <property type="molecule type" value="Genomic_DNA"/>
</dbReference>
<feature type="region of interest" description="Disordered" evidence="1">
    <location>
        <begin position="265"/>
        <end position="358"/>
    </location>
</feature>
<name>A0A164UTR0_9CRUS</name>
<feature type="compositionally biased region" description="Basic and acidic residues" evidence="1">
    <location>
        <begin position="175"/>
        <end position="194"/>
    </location>
</feature>
<evidence type="ECO:0000256" key="1">
    <source>
        <dbReference type="SAM" id="MobiDB-lite"/>
    </source>
</evidence>
<sequence length="513" mass="57551">MSNLPLTHIMIACVAWGIAIYKIFEFFSQKLWLKSKPMPSHQITPEFIPDVGRPDNVCQSAMNPAPKPGNRDLSPDDVADTSEIDQILAQCESDSRRIHRSIDRIAKGLDELAAVRTEFDTCLRTQMISLQCQDASQMQELPLVNNDKKNELTSVAEVTTRVFNETPDPVTTDTIEEKPKPDLDTDKEKPEDVSVPKSLAQLCTNALALQEAKDERMETRNAIQEDTKSSETQPLTKENLSLMPYQPQRPYTSVMGNQKDIVHAAELGPEKKPDSVEVKNEPRTDDPEKTAEGTAIETALPPAEVTAIETALPPAEGTTIETAPPPAGGTAPETALPPSNEIEPDVSSQTTPNESPEGVELQKLIAFFDGLIKESKRPNQKSRAKYEKRMEKMVENEMRRLNKHKDGQFPSEKRPEKEENRIQKAIAKLEMIYESDRNHMDQILKGEREELDVLKNAVTMISDENRRNEIIETTRLKETALKIVVRDAECHIGVKQDMLARDKKLLLDSADSE</sequence>
<reference evidence="2 3" key="1">
    <citation type="submission" date="2016-03" db="EMBL/GenBank/DDBJ databases">
        <title>EvidentialGene: Evidence-directed Construction of Genes on Genomes.</title>
        <authorList>
            <person name="Gilbert D.G."/>
            <person name="Choi J.-H."/>
            <person name="Mockaitis K."/>
            <person name="Colbourne J."/>
            <person name="Pfrender M."/>
        </authorList>
    </citation>
    <scope>NUCLEOTIDE SEQUENCE [LARGE SCALE GENOMIC DNA]</scope>
    <source>
        <strain evidence="2 3">Xinb3</strain>
        <tissue evidence="2">Complete organism</tissue>
    </source>
</reference>
<dbReference type="Proteomes" id="UP000076858">
    <property type="component" value="Unassembled WGS sequence"/>
</dbReference>
<feature type="region of interest" description="Disordered" evidence="1">
    <location>
        <begin position="214"/>
        <end position="238"/>
    </location>
</feature>